<dbReference type="Proteomes" id="UP000198683">
    <property type="component" value="Unassembled WGS sequence"/>
</dbReference>
<reference evidence="2 3" key="1">
    <citation type="submission" date="2016-10" db="EMBL/GenBank/DDBJ databases">
        <authorList>
            <person name="de Groot N.N."/>
        </authorList>
    </citation>
    <scope>NUCLEOTIDE SEQUENCE [LARGE SCALE GENOMIC DNA]</scope>
    <source>
        <strain evidence="2 3">CGMCC 4.5681</strain>
    </source>
</reference>
<gene>
    <name evidence="2" type="ORF">SAMN05421874_102250</name>
</gene>
<accession>A0A1G8USQ4</accession>
<feature type="region of interest" description="Disordered" evidence="1">
    <location>
        <begin position="49"/>
        <end position="77"/>
    </location>
</feature>
<proteinExistence type="predicted"/>
<protein>
    <submittedName>
        <fullName evidence="2">Uncharacterized protein</fullName>
    </submittedName>
</protein>
<feature type="region of interest" description="Disordered" evidence="1">
    <location>
        <begin position="1"/>
        <end position="21"/>
    </location>
</feature>
<feature type="compositionally biased region" description="Basic and acidic residues" evidence="1">
    <location>
        <begin position="1"/>
        <end position="10"/>
    </location>
</feature>
<sequence>MSRDGEEDRPSVGALHRVGPERVKGRGKWIAEVWLDTELVDLATPQKTVCDGSQTEQSWAKRTRRGSNSASRSIQGW</sequence>
<keyword evidence="3" id="KW-1185">Reference proteome</keyword>
<evidence type="ECO:0000313" key="2">
    <source>
        <dbReference type="EMBL" id="SDJ56821.1"/>
    </source>
</evidence>
<dbReference type="EMBL" id="FNFB01000002">
    <property type="protein sequence ID" value="SDJ56821.1"/>
    <property type="molecule type" value="Genomic_DNA"/>
</dbReference>
<name>A0A1G8USQ4_9ACTN</name>
<dbReference type="AlphaFoldDB" id="A0A1G8USQ4"/>
<evidence type="ECO:0000256" key="1">
    <source>
        <dbReference type="SAM" id="MobiDB-lite"/>
    </source>
</evidence>
<evidence type="ECO:0000313" key="3">
    <source>
        <dbReference type="Proteomes" id="UP000198683"/>
    </source>
</evidence>
<organism evidence="2 3">
    <name type="scientific">Nonomuraea maritima</name>
    <dbReference type="NCBI Taxonomy" id="683260"/>
    <lineage>
        <taxon>Bacteria</taxon>
        <taxon>Bacillati</taxon>
        <taxon>Actinomycetota</taxon>
        <taxon>Actinomycetes</taxon>
        <taxon>Streptosporangiales</taxon>
        <taxon>Streptosporangiaceae</taxon>
        <taxon>Nonomuraea</taxon>
    </lineage>
</organism>